<dbReference type="InterPro" id="IPR050426">
    <property type="entry name" value="Glycosyltransferase_28"/>
</dbReference>
<dbReference type="EMBL" id="CP046172">
    <property type="protein sequence ID" value="QIS14093.1"/>
    <property type="molecule type" value="Genomic_DNA"/>
</dbReference>
<dbReference type="GO" id="GO:0016758">
    <property type="term" value="F:hexosyltransferase activity"/>
    <property type="evidence" value="ECO:0007669"/>
    <property type="project" value="UniProtKB-ARBA"/>
</dbReference>
<accession>A0A6G9YME3</accession>
<gene>
    <name evidence="2" type="ORF">F5544_31255</name>
</gene>
<dbReference type="Gene3D" id="3.40.50.2000">
    <property type="entry name" value="Glycogen Phosphorylase B"/>
    <property type="match status" value="2"/>
</dbReference>
<dbReference type="InterPro" id="IPR002213">
    <property type="entry name" value="UDP_glucos_trans"/>
</dbReference>
<dbReference type="GO" id="GO:0008194">
    <property type="term" value="F:UDP-glycosyltransferase activity"/>
    <property type="evidence" value="ECO:0007669"/>
    <property type="project" value="InterPro"/>
</dbReference>
<protein>
    <submittedName>
        <fullName evidence="2">Glycosyltransferase</fullName>
    </submittedName>
</protein>
<proteinExistence type="predicted"/>
<dbReference type="PANTHER" id="PTHR48050">
    <property type="entry name" value="STEROL 3-BETA-GLUCOSYLTRANSFERASE"/>
    <property type="match status" value="1"/>
</dbReference>
<organism evidence="2 3">
    <name type="scientific">Nocardia arthritidis</name>
    <dbReference type="NCBI Taxonomy" id="228602"/>
    <lineage>
        <taxon>Bacteria</taxon>
        <taxon>Bacillati</taxon>
        <taxon>Actinomycetota</taxon>
        <taxon>Actinomycetes</taxon>
        <taxon>Mycobacteriales</taxon>
        <taxon>Nocardiaceae</taxon>
        <taxon>Nocardia</taxon>
    </lineage>
</organism>
<feature type="domain" description="Erythromycin biosynthesis protein CIII-like C-terminal" evidence="1">
    <location>
        <begin position="276"/>
        <end position="373"/>
    </location>
</feature>
<reference evidence="2 3" key="1">
    <citation type="journal article" date="2019" name="ACS Chem. Biol.">
        <title>Identification and Mobilization of a Cryptic Antibiotic Biosynthesis Gene Locus from a Human-Pathogenic Nocardia Isolate.</title>
        <authorList>
            <person name="Herisse M."/>
            <person name="Ishida K."/>
            <person name="Porter J.L."/>
            <person name="Howden B."/>
            <person name="Hertweck C."/>
            <person name="Stinear T.P."/>
            <person name="Pidot S.J."/>
        </authorList>
    </citation>
    <scope>NUCLEOTIDE SEQUENCE [LARGE SCALE GENOMIC DNA]</scope>
    <source>
        <strain evidence="2 3">AUSMDU00012717</strain>
    </source>
</reference>
<dbReference type="GO" id="GO:0017000">
    <property type="term" value="P:antibiotic biosynthetic process"/>
    <property type="evidence" value="ECO:0007669"/>
    <property type="project" value="UniProtKB-ARBA"/>
</dbReference>
<dbReference type="InterPro" id="IPR010610">
    <property type="entry name" value="EryCIII-like_C"/>
</dbReference>
<sequence length="427" mass="46005">MSQILVFTRPSKGHLYPLVPVLGELSARGHRITAETLPGSQNVLNPLGITVRELPESLTRDDLDDGAQSSPQAALSAAMHALVRHIPDEITAIEAAVDAVRPDALIVDMTSIGAQIYAAASGLPWASWSPMLLPIPSRCVPPFGPGLTPMRGPLGRIRDAVVQTKMDRLWDEVLPQINAARLDHRLPPLRHTFDYLAQPPLMLNFTAQPFDDPRDDWPTEVQQIGPGLWAPPATRPAWLDEIDRPLAIVTCSTEFQDDGALAQIAMDALSDSGMYTVVTAGAVDPSSFSVPANARVEAFLPHHLLLDRTAVVVSHGGMGITQKALAAGVPVCVVPFGRDQREVARRVVTNKAGVWVPKKKLTVTGLRAGIERAQRCAPGARRVAAGFAAAGGPTRGADLLEYHFAGRLRTHRQPEPESRSVPDRNVA</sequence>
<evidence type="ECO:0000313" key="3">
    <source>
        <dbReference type="Proteomes" id="UP000503540"/>
    </source>
</evidence>
<dbReference type="AlphaFoldDB" id="A0A6G9YME3"/>
<dbReference type="KEGG" id="nah:F5544_31255"/>
<dbReference type="Proteomes" id="UP000503540">
    <property type="component" value="Chromosome"/>
</dbReference>
<name>A0A6G9YME3_9NOCA</name>
<dbReference type="CDD" id="cd03784">
    <property type="entry name" value="GT1_Gtf-like"/>
    <property type="match status" value="1"/>
</dbReference>
<dbReference type="RefSeq" id="WP_167476546.1">
    <property type="nucleotide sequence ID" value="NZ_CP046172.1"/>
</dbReference>
<dbReference type="SUPFAM" id="SSF53756">
    <property type="entry name" value="UDP-Glycosyltransferase/glycogen phosphorylase"/>
    <property type="match status" value="1"/>
</dbReference>
<keyword evidence="3" id="KW-1185">Reference proteome</keyword>
<dbReference type="PANTHER" id="PTHR48050:SF13">
    <property type="entry name" value="STEROL 3-BETA-GLUCOSYLTRANSFERASE UGT80A2"/>
    <property type="match status" value="1"/>
</dbReference>
<keyword evidence="2" id="KW-0808">Transferase</keyword>
<evidence type="ECO:0000259" key="1">
    <source>
        <dbReference type="Pfam" id="PF06722"/>
    </source>
</evidence>
<dbReference type="Pfam" id="PF06722">
    <property type="entry name" value="EryCIII-like_C"/>
    <property type="match status" value="1"/>
</dbReference>
<evidence type="ECO:0000313" key="2">
    <source>
        <dbReference type="EMBL" id="QIS14093.1"/>
    </source>
</evidence>